<dbReference type="Gene3D" id="3.20.20.80">
    <property type="entry name" value="Glycosidases"/>
    <property type="match status" value="1"/>
</dbReference>
<dbReference type="SUPFAM" id="SSF51445">
    <property type="entry name" value="(Trans)glycosidases"/>
    <property type="match status" value="1"/>
</dbReference>
<dbReference type="AlphaFoldDB" id="A0A8H5JNC1"/>
<evidence type="ECO:0000313" key="1">
    <source>
        <dbReference type="EMBL" id="KAF5557165.1"/>
    </source>
</evidence>
<organism evidence="1 2">
    <name type="scientific">Fusarium phyllophilum</name>
    <dbReference type="NCBI Taxonomy" id="47803"/>
    <lineage>
        <taxon>Eukaryota</taxon>
        <taxon>Fungi</taxon>
        <taxon>Dikarya</taxon>
        <taxon>Ascomycota</taxon>
        <taxon>Pezizomycotina</taxon>
        <taxon>Sordariomycetes</taxon>
        <taxon>Hypocreomycetidae</taxon>
        <taxon>Hypocreales</taxon>
        <taxon>Nectriaceae</taxon>
        <taxon>Fusarium</taxon>
        <taxon>Fusarium fujikuroi species complex</taxon>
    </lineage>
</organism>
<reference evidence="1 2" key="1">
    <citation type="submission" date="2020-05" db="EMBL/GenBank/DDBJ databases">
        <title>Identification and distribution of gene clusters putatively required for synthesis of sphingolipid metabolism inhibitors in phylogenetically diverse species of the filamentous fungus Fusarium.</title>
        <authorList>
            <person name="Kim H.-S."/>
            <person name="Busman M."/>
            <person name="Brown D.W."/>
            <person name="Divon H."/>
            <person name="Uhlig S."/>
            <person name="Proctor R.H."/>
        </authorList>
    </citation>
    <scope>NUCLEOTIDE SEQUENCE [LARGE SCALE GENOMIC DNA]</scope>
    <source>
        <strain evidence="1 2">NRRL 13617</strain>
    </source>
</reference>
<sequence length="328" mass="36304">MSSGPWPKSFVGSHVLLTEGDKDPWDKVRESWSQIRFDAIDVLFISPFYIKPGDFSFELGNGINLVERFEWTIRAARSKNPSIVIIVVQFWQPNNGQNDFELLDDDGKIKTYADSVAAFIGSYYNKTLPNISGNGQVSARIQGYDVDVESSTLVSNLPKILMAVRQSLDGLAQKLGASKLSVSITPAWARCLDSTIAQSCDYINMQNYSGGANTFPEAYMNAVPGLEKQQLAWGFCPETPDASTQLLQQFPGVINKAQAITAGEYGGTYTWRVNSDNYGYENIFQVWLYDVVHGTTLPGSKDQSVVQKYWSTGGRYADGKAIPPQDLN</sequence>
<comment type="caution">
    <text evidence="1">The sequence shown here is derived from an EMBL/GenBank/DDBJ whole genome shotgun (WGS) entry which is preliminary data.</text>
</comment>
<protein>
    <submittedName>
        <fullName evidence="1">Uncharacterized protein</fullName>
    </submittedName>
</protein>
<accession>A0A8H5JNC1</accession>
<dbReference type="InterPro" id="IPR017853">
    <property type="entry name" value="GH"/>
</dbReference>
<name>A0A8H5JNC1_9HYPO</name>
<dbReference type="Proteomes" id="UP000582016">
    <property type="component" value="Unassembled WGS sequence"/>
</dbReference>
<evidence type="ECO:0000313" key="2">
    <source>
        <dbReference type="Proteomes" id="UP000582016"/>
    </source>
</evidence>
<proteinExistence type="predicted"/>
<dbReference type="OrthoDB" id="3012298at2759"/>
<keyword evidence="2" id="KW-1185">Reference proteome</keyword>
<dbReference type="EMBL" id="JAAOAQ010000282">
    <property type="protein sequence ID" value="KAF5557165.1"/>
    <property type="molecule type" value="Genomic_DNA"/>
</dbReference>
<gene>
    <name evidence="1" type="ORF">FPHYL_7754</name>
</gene>